<feature type="transmembrane region" description="Helical" evidence="8">
    <location>
        <begin position="177"/>
        <end position="198"/>
    </location>
</feature>
<feature type="transmembrane region" description="Helical" evidence="8">
    <location>
        <begin position="113"/>
        <end position="133"/>
    </location>
</feature>
<dbReference type="PANTHER" id="PTHR48022:SF11">
    <property type="entry name" value="MONOSACCHARIDE TRANSPORTER (HXT8), PUTATIVE (AFU_ORTHOLOGUE AFUA_2G08120)-RELATED"/>
    <property type="match status" value="1"/>
</dbReference>
<dbReference type="EMBL" id="MU404356">
    <property type="protein sequence ID" value="KAI1611665.1"/>
    <property type="molecule type" value="Genomic_DNA"/>
</dbReference>
<dbReference type="GO" id="GO:0005351">
    <property type="term" value="F:carbohydrate:proton symporter activity"/>
    <property type="evidence" value="ECO:0007669"/>
    <property type="project" value="TreeGrafter"/>
</dbReference>
<keyword evidence="3 7" id="KW-0813">Transport</keyword>
<dbReference type="PRINTS" id="PR00171">
    <property type="entry name" value="SUGRTRNSPORT"/>
</dbReference>
<dbReference type="InterPro" id="IPR005828">
    <property type="entry name" value="MFS_sugar_transport-like"/>
</dbReference>
<evidence type="ECO:0000256" key="7">
    <source>
        <dbReference type="RuleBase" id="RU003346"/>
    </source>
</evidence>
<dbReference type="PANTHER" id="PTHR48022">
    <property type="entry name" value="PLASTIDIC GLUCOSE TRANSPORTER 4"/>
    <property type="match status" value="1"/>
</dbReference>
<dbReference type="PROSITE" id="PS50850">
    <property type="entry name" value="MFS"/>
    <property type="match status" value="1"/>
</dbReference>
<feature type="transmembrane region" description="Helical" evidence="8">
    <location>
        <begin position="401"/>
        <end position="424"/>
    </location>
</feature>
<feature type="transmembrane region" description="Helical" evidence="8">
    <location>
        <begin position="49"/>
        <end position="76"/>
    </location>
</feature>
<accession>A0AAN6IC67</accession>
<evidence type="ECO:0000256" key="5">
    <source>
        <dbReference type="ARBA" id="ARBA00022989"/>
    </source>
</evidence>
<evidence type="ECO:0000256" key="6">
    <source>
        <dbReference type="ARBA" id="ARBA00023136"/>
    </source>
</evidence>
<comment type="similarity">
    <text evidence="2 7">Belongs to the major facilitator superfamily. Sugar transporter (TC 2.A.1.1) family.</text>
</comment>
<name>A0AAN6IC67_9EURO</name>
<dbReference type="Pfam" id="PF00083">
    <property type="entry name" value="Sugar_tr"/>
    <property type="match status" value="1"/>
</dbReference>
<keyword evidence="5 8" id="KW-1133">Transmembrane helix</keyword>
<evidence type="ECO:0000313" key="10">
    <source>
        <dbReference type="EMBL" id="KAI1611665.1"/>
    </source>
</evidence>
<dbReference type="InterPro" id="IPR050360">
    <property type="entry name" value="MFS_Sugar_Transporters"/>
</dbReference>
<gene>
    <name evidence="10" type="ORF">EDD36DRAFT_466593</name>
</gene>
<dbReference type="NCBIfam" id="TIGR00879">
    <property type="entry name" value="SP"/>
    <property type="match status" value="1"/>
</dbReference>
<comment type="caution">
    <text evidence="10">The sequence shown here is derived from an EMBL/GenBank/DDBJ whole genome shotgun (WGS) entry which is preliminary data.</text>
</comment>
<feature type="transmembrane region" description="Helical" evidence="8">
    <location>
        <begin position="430"/>
        <end position="451"/>
    </location>
</feature>
<evidence type="ECO:0000256" key="4">
    <source>
        <dbReference type="ARBA" id="ARBA00022692"/>
    </source>
</evidence>
<dbReference type="AlphaFoldDB" id="A0AAN6IC67"/>
<evidence type="ECO:0000256" key="2">
    <source>
        <dbReference type="ARBA" id="ARBA00010992"/>
    </source>
</evidence>
<feature type="transmembrane region" description="Helical" evidence="8">
    <location>
        <begin position="88"/>
        <end position="107"/>
    </location>
</feature>
<dbReference type="Gene3D" id="1.20.1250.20">
    <property type="entry name" value="MFS general substrate transporter like domains"/>
    <property type="match status" value="1"/>
</dbReference>
<organism evidence="10 11">
    <name type="scientific">Exophiala viscosa</name>
    <dbReference type="NCBI Taxonomy" id="2486360"/>
    <lineage>
        <taxon>Eukaryota</taxon>
        <taxon>Fungi</taxon>
        <taxon>Dikarya</taxon>
        <taxon>Ascomycota</taxon>
        <taxon>Pezizomycotina</taxon>
        <taxon>Eurotiomycetes</taxon>
        <taxon>Chaetothyriomycetidae</taxon>
        <taxon>Chaetothyriales</taxon>
        <taxon>Herpotrichiellaceae</taxon>
        <taxon>Exophiala</taxon>
    </lineage>
</organism>
<dbReference type="InterPro" id="IPR036259">
    <property type="entry name" value="MFS_trans_sf"/>
</dbReference>
<keyword evidence="11" id="KW-1185">Reference proteome</keyword>
<comment type="subcellular location">
    <subcellularLocation>
        <location evidence="1">Membrane</location>
        <topology evidence="1">Multi-pass membrane protein</topology>
    </subcellularLocation>
</comment>
<feature type="transmembrane region" description="Helical" evidence="8">
    <location>
        <begin position="337"/>
        <end position="356"/>
    </location>
</feature>
<feature type="domain" description="Major facilitator superfamily (MFS) profile" evidence="9">
    <location>
        <begin position="11"/>
        <end position="455"/>
    </location>
</feature>
<keyword evidence="6 8" id="KW-0472">Membrane</keyword>
<dbReference type="InterPro" id="IPR003663">
    <property type="entry name" value="Sugar/inositol_transpt"/>
</dbReference>
<dbReference type="Proteomes" id="UP001203852">
    <property type="component" value="Unassembled WGS sequence"/>
</dbReference>
<dbReference type="PROSITE" id="PS00217">
    <property type="entry name" value="SUGAR_TRANSPORT_2"/>
    <property type="match status" value="1"/>
</dbReference>
<feature type="transmembrane region" description="Helical" evidence="8">
    <location>
        <begin position="267"/>
        <end position="289"/>
    </location>
</feature>
<feature type="transmembrane region" description="Helical" evidence="8">
    <location>
        <begin position="301"/>
        <end position="325"/>
    </location>
</feature>
<evidence type="ECO:0000256" key="3">
    <source>
        <dbReference type="ARBA" id="ARBA00022448"/>
    </source>
</evidence>
<feature type="transmembrane region" description="Helical" evidence="8">
    <location>
        <begin position="145"/>
        <end position="171"/>
    </location>
</feature>
<dbReference type="InterPro" id="IPR020846">
    <property type="entry name" value="MFS_dom"/>
</dbReference>
<dbReference type="InterPro" id="IPR005829">
    <property type="entry name" value="Sugar_transporter_CS"/>
</dbReference>
<reference evidence="10" key="1">
    <citation type="journal article" date="2022" name="bioRxiv">
        <title>Deciphering the potential niche of two novel black yeast fungi from a biological soil crust based on their genomes, phenotypes, and melanin regulation.</title>
        <authorList>
            <consortium name="DOE Joint Genome Institute"/>
            <person name="Carr E.C."/>
            <person name="Barton Q."/>
            <person name="Grambo S."/>
            <person name="Sullivan M."/>
            <person name="Renfro C.M."/>
            <person name="Kuo A."/>
            <person name="Pangilinan J."/>
            <person name="Lipzen A."/>
            <person name="Keymanesh K."/>
            <person name="Savage E."/>
            <person name="Barry K."/>
            <person name="Grigoriev I.V."/>
            <person name="Riekhof W.R."/>
            <person name="Harris S.S."/>
        </authorList>
    </citation>
    <scope>NUCLEOTIDE SEQUENCE</scope>
    <source>
        <strain evidence="10">JF 03-4F</strain>
    </source>
</reference>
<feature type="transmembrane region" description="Helical" evidence="8">
    <location>
        <begin position="368"/>
        <end position="389"/>
    </location>
</feature>
<keyword evidence="4 8" id="KW-0812">Transmembrane</keyword>
<evidence type="ECO:0000256" key="1">
    <source>
        <dbReference type="ARBA" id="ARBA00004141"/>
    </source>
</evidence>
<evidence type="ECO:0000313" key="11">
    <source>
        <dbReference type="Proteomes" id="UP001203852"/>
    </source>
</evidence>
<sequence>MHLPSAYNVLISLTAALGSLTYGYAAAVLGNTLEKAPFYAYMKLDPEGAGLAHADTIIAVWNTILYAGGIVACMACPIIGDRYGRKKVIGLGAVTSVIGAALQAGSVNPAMMIVARLVVGAGMGILLATVPLYQAEIAPPSNRGFIVGIHASLIGFGSMISNWIGVAFYYVPGSAGWRVPLALQVIFPLVLSCVIFFIPESPRWLYMHDRADEAEKVLIALHKRADDPTHAFARTEIQIIRSQIDYERANRLPVLEAFKKRSLQKRFALGFLAMWDTQCSGLIVVLAYQATIYESLGYTPFMAGILGSVWCVLNGTGNFLGGVIGDYVGRKRQIATGLAMLLVLLVLLCVTTKLYAGTDNKAGKTAAAVFTFLMIAVYATGVDCPSLVYSSELYPGEWRALGVATSLSAVLWGCLIFTAAAPAALTNIGALYYVVFIVLTFFQLLLVIFFFPDTKGFTLEQMSAVFGDAVVDMHGNVEKAEDFMKEDHDVDHMEMSEDIRIEQESQQKV</sequence>
<protein>
    <submittedName>
        <fullName evidence="10">General substrate transporter</fullName>
    </submittedName>
</protein>
<evidence type="ECO:0000256" key="8">
    <source>
        <dbReference type="SAM" id="Phobius"/>
    </source>
</evidence>
<evidence type="ECO:0000259" key="9">
    <source>
        <dbReference type="PROSITE" id="PS50850"/>
    </source>
</evidence>
<proteinExistence type="inferred from homology"/>
<dbReference type="GO" id="GO:0016020">
    <property type="term" value="C:membrane"/>
    <property type="evidence" value="ECO:0007669"/>
    <property type="project" value="UniProtKB-SubCell"/>
</dbReference>
<dbReference type="SUPFAM" id="SSF103473">
    <property type="entry name" value="MFS general substrate transporter"/>
    <property type="match status" value="1"/>
</dbReference>